<organism evidence="2 3">
    <name type="scientific">Paenibacillus septentrionalis</name>
    <dbReference type="NCBI Taxonomy" id="429342"/>
    <lineage>
        <taxon>Bacteria</taxon>
        <taxon>Bacillati</taxon>
        <taxon>Bacillota</taxon>
        <taxon>Bacilli</taxon>
        <taxon>Bacillales</taxon>
        <taxon>Paenibacillaceae</taxon>
        <taxon>Paenibacillus</taxon>
    </lineage>
</organism>
<evidence type="ECO:0000313" key="2">
    <source>
        <dbReference type="EMBL" id="MFC6334804.1"/>
    </source>
</evidence>
<keyword evidence="3" id="KW-1185">Reference proteome</keyword>
<dbReference type="InterPro" id="IPR029068">
    <property type="entry name" value="Glyas_Bleomycin-R_OHBP_Dase"/>
</dbReference>
<dbReference type="Gene3D" id="3.30.720.120">
    <property type="match status" value="1"/>
</dbReference>
<comment type="caution">
    <text evidence="2">The sequence shown here is derived from an EMBL/GenBank/DDBJ whole genome shotgun (WGS) entry which is preliminary data.</text>
</comment>
<evidence type="ECO:0000259" key="1">
    <source>
        <dbReference type="PROSITE" id="PS51819"/>
    </source>
</evidence>
<sequence>MKPSSFYPVILTEQVAETAAFYVEHFGFEKVFEAEWYVSLKLIHMEQSFELAVLDAAHTTIPNGYNMNVQGLILNFEVDDVDAEYERLVRQSKLPLQLDIRSEDFGQRHFIVSDPNGVLIDVITVIPPSQEYSSQYAEEIWKQES</sequence>
<dbReference type="PROSITE" id="PS51819">
    <property type="entry name" value="VOC"/>
    <property type="match status" value="1"/>
</dbReference>
<reference evidence="3" key="1">
    <citation type="journal article" date="2019" name="Int. J. Syst. Evol. Microbiol.">
        <title>The Global Catalogue of Microorganisms (GCM) 10K type strain sequencing project: providing services to taxonomists for standard genome sequencing and annotation.</title>
        <authorList>
            <consortium name="The Broad Institute Genomics Platform"/>
            <consortium name="The Broad Institute Genome Sequencing Center for Infectious Disease"/>
            <person name="Wu L."/>
            <person name="Ma J."/>
        </authorList>
    </citation>
    <scope>NUCLEOTIDE SEQUENCE [LARGE SCALE GENOMIC DNA]</scope>
    <source>
        <strain evidence="3">PCU 280</strain>
    </source>
</reference>
<feature type="domain" description="VOC" evidence="1">
    <location>
        <begin position="4"/>
        <end position="125"/>
    </location>
</feature>
<dbReference type="Gene3D" id="3.30.720.110">
    <property type="match status" value="1"/>
</dbReference>
<dbReference type="Proteomes" id="UP001596233">
    <property type="component" value="Unassembled WGS sequence"/>
</dbReference>
<dbReference type="Pfam" id="PF00903">
    <property type="entry name" value="Glyoxalase"/>
    <property type="match status" value="1"/>
</dbReference>
<dbReference type="InterPro" id="IPR004360">
    <property type="entry name" value="Glyas_Fos-R_dOase_dom"/>
</dbReference>
<name>A0ABW1V8L0_9BACL</name>
<dbReference type="SUPFAM" id="SSF54593">
    <property type="entry name" value="Glyoxalase/Bleomycin resistance protein/Dihydroxybiphenyl dioxygenase"/>
    <property type="match status" value="1"/>
</dbReference>
<gene>
    <name evidence="2" type="ORF">ACFP56_19395</name>
</gene>
<dbReference type="InterPro" id="IPR037523">
    <property type="entry name" value="VOC_core"/>
</dbReference>
<proteinExistence type="predicted"/>
<evidence type="ECO:0000313" key="3">
    <source>
        <dbReference type="Proteomes" id="UP001596233"/>
    </source>
</evidence>
<dbReference type="RefSeq" id="WP_379237694.1">
    <property type="nucleotide sequence ID" value="NZ_JBHSTE010000007.1"/>
</dbReference>
<protein>
    <submittedName>
        <fullName evidence="2">VOC family protein</fullName>
    </submittedName>
</protein>
<dbReference type="EMBL" id="JBHSTE010000007">
    <property type="protein sequence ID" value="MFC6334804.1"/>
    <property type="molecule type" value="Genomic_DNA"/>
</dbReference>
<accession>A0ABW1V8L0</accession>